<keyword evidence="2" id="KW-0233">DNA recombination</keyword>
<dbReference type="PROSITE" id="PS51898">
    <property type="entry name" value="TYR_RECOMBINASE"/>
    <property type="match status" value="1"/>
</dbReference>
<keyword evidence="5" id="KW-1185">Reference proteome</keyword>
<dbReference type="SUPFAM" id="SSF56349">
    <property type="entry name" value="DNA breaking-rejoining enzymes"/>
    <property type="match status" value="1"/>
</dbReference>
<dbReference type="InterPro" id="IPR013762">
    <property type="entry name" value="Integrase-like_cat_sf"/>
</dbReference>
<reference evidence="4 5" key="1">
    <citation type="journal article" date="2021" name="ISME Commun">
        <title>Automated analysis of genomic sequences facilitates high-throughput and comprehensive description of bacteria.</title>
        <authorList>
            <person name="Hitch T.C.A."/>
        </authorList>
    </citation>
    <scope>NUCLEOTIDE SEQUENCE [LARGE SCALE GENOMIC DNA]</scope>
    <source>
        <strain evidence="4 5">Sanger_34</strain>
    </source>
</reference>
<gene>
    <name evidence="4" type="ORF">OCV66_14175</name>
</gene>
<dbReference type="InterPro" id="IPR010998">
    <property type="entry name" value="Integrase_recombinase_N"/>
</dbReference>
<sequence length="425" mass="48665">MKKQTTICTLKKKTVSTRRAKGQGTVWQERNGKWRGQISIGLNSDGSAKRRSFTGATQEDVQRKMNDFIQLFNVSAAMPDPVCSDIKKPVKKNHITVAQIVHRWLWDYKRIEICAKTCEWYMDLIHNMIESHIGGLALYRVNPMVVQNLINRLILVDGYAVRTVRGVRSVLVQSFAFACQLGLMQTNPAAEIKMPKVRKRTKKDDKKVIPHDVCVKVLQAAQDDPMMRVTVTTLLFSGLRIGELLALRWGDIDFENKIITVDEAVVRRPIYNEQGDKIALKSEIADPKTDSSYRAVRMPLQVAEALQNWKKHLREECYGGWRVKENSFVFANKRTKKPYTYTGFRSIYYHFLERNGLRQYGLNLHSYRHTYATMLMEAGTNPKVVQNQLGHASINTTLGIYTHMTELLSETASTALETAYQSMKV</sequence>
<proteinExistence type="predicted"/>
<comment type="caution">
    <text evidence="4">The sequence shown here is derived from an EMBL/GenBank/DDBJ whole genome shotgun (WGS) entry which is preliminary data.</text>
</comment>
<dbReference type="Gene3D" id="1.10.150.130">
    <property type="match status" value="1"/>
</dbReference>
<feature type="domain" description="Tyr recombinase" evidence="3">
    <location>
        <begin position="204"/>
        <end position="414"/>
    </location>
</feature>
<evidence type="ECO:0000313" key="4">
    <source>
        <dbReference type="EMBL" id="MCU6790228.1"/>
    </source>
</evidence>
<dbReference type="RefSeq" id="WP_147574561.1">
    <property type="nucleotide sequence ID" value="NZ_JAOQJE010000018.1"/>
</dbReference>
<dbReference type="InterPro" id="IPR011010">
    <property type="entry name" value="DNA_brk_join_enz"/>
</dbReference>
<dbReference type="EMBL" id="JAOQJE010000018">
    <property type="protein sequence ID" value="MCU6790228.1"/>
    <property type="molecule type" value="Genomic_DNA"/>
</dbReference>
<evidence type="ECO:0000313" key="5">
    <source>
        <dbReference type="Proteomes" id="UP001652397"/>
    </source>
</evidence>
<organism evidence="4 5">
    <name type="scientific">Agathobaculum ammoniilyticum</name>
    <dbReference type="NCBI Taxonomy" id="2981778"/>
    <lineage>
        <taxon>Bacteria</taxon>
        <taxon>Bacillati</taxon>
        <taxon>Bacillota</taxon>
        <taxon>Clostridia</taxon>
        <taxon>Eubacteriales</taxon>
        <taxon>Butyricicoccaceae</taxon>
        <taxon>Agathobaculum</taxon>
    </lineage>
</organism>
<accession>A0ABT2U6H9</accession>
<dbReference type="PANTHER" id="PTHR30349">
    <property type="entry name" value="PHAGE INTEGRASE-RELATED"/>
    <property type="match status" value="1"/>
</dbReference>
<dbReference type="CDD" id="cd01189">
    <property type="entry name" value="INT_ICEBs1_C_like"/>
    <property type="match status" value="1"/>
</dbReference>
<dbReference type="InterPro" id="IPR050090">
    <property type="entry name" value="Tyrosine_recombinase_XerCD"/>
</dbReference>
<evidence type="ECO:0000256" key="2">
    <source>
        <dbReference type="ARBA" id="ARBA00023172"/>
    </source>
</evidence>
<dbReference type="Gene3D" id="1.10.443.10">
    <property type="entry name" value="Intergrase catalytic core"/>
    <property type="match status" value="1"/>
</dbReference>
<keyword evidence="1" id="KW-0238">DNA-binding</keyword>
<dbReference type="InterPro" id="IPR002104">
    <property type="entry name" value="Integrase_catalytic"/>
</dbReference>
<dbReference type="Proteomes" id="UP001652397">
    <property type="component" value="Unassembled WGS sequence"/>
</dbReference>
<dbReference type="PANTHER" id="PTHR30349:SF91">
    <property type="entry name" value="INTA PROTEIN"/>
    <property type="match status" value="1"/>
</dbReference>
<evidence type="ECO:0000259" key="3">
    <source>
        <dbReference type="PROSITE" id="PS51898"/>
    </source>
</evidence>
<dbReference type="Pfam" id="PF00589">
    <property type="entry name" value="Phage_integrase"/>
    <property type="match status" value="1"/>
</dbReference>
<evidence type="ECO:0000256" key="1">
    <source>
        <dbReference type="ARBA" id="ARBA00023125"/>
    </source>
</evidence>
<protein>
    <submittedName>
        <fullName evidence="4">Site-specific integrase</fullName>
    </submittedName>
</protein>
<name>A0ABT2U6H9_9FIRM</name>